<keyword evidence="18" id="KW-1185">Reference proteome</keyword>
<accession>A0A059IZY0</accession>
<evidence type="ECO:0000313" key="18">
    <source>
        <dbReference type="Proteomes" id="UP000024533"/>
    </source>
</evidence>
<dbReference type="PANTHER" id="PTHR16631">
    <property type="entry name" value="GLUCAN 1,3-BETA-GLUCOSIDASE"/>
    <property type="match status" value="1"/>
</dbReference>
<name>A0A059IZY0_TRIIM</name>
<comment type="function">
    <text evidence="10">Beta-glucosidases are one of a number of cellulolytic enzymes involved in the degradation of cellulosic biomass. Catalyzes the last step releasing glucose from the inhibitory cellobiose.</text>
</comment>
<evidence type="ECO:0000256" key="9">
    <source>
        <dbReference type="ARBA" id="ARBA00023295"/>
    </source>
</evidence>
<keyword evidence="7 16" id="KW-0732">Signal</keyword>
<evidence type="ECO:0000313" key="17">
    <source>
        <dbReference type="EMBL" id="KDB20797.1"/>
    </source>
</evidence>
<feature type="compositionally biased region" description="Pro residues" evidence="15">
    <location>
        <begin position="207"/>
        <end position="218"/>
    </location>
</feature>
<organism evidence="17 18">
    <name type="scientific">Trichophyton interdigitale (strain MR816)</name>
    <dbReference type="NCBI Taxonomy" id="1215338"/>
    <lineage>
        <taxon>Eukaryota</taxon>
        <taxon>Fungi</taxon>
        <taxon>Dikarya</taxon>
        <taxon>Ascomycota</taxon>
        <taxon>Pezizomycotina</taxon>
        <taxon>Eurotiomycetes</taxon>
        <taxon>Eurotiomycetidae</taxon>
        <taxon>Onygenales</taxon>
        <taxon>Arthrodermataceae</taxon>
        <taxon>Trichophyton</taxon>
    </lineage>
</organism>
<evidence type="ECO:0000256" key="5">
    <source>
        <dbReference type="ARBA" id="ARBA00022512"/>
    </source>
</evidence>
<feature type="region of interest" description="Disordered" evidence="15">
    <location>
        <begin position="177"/>
        <end position="267"/>
    </location>
</feature>
<dbReference type="Gene3D" id="3.20.20.80">
    <property type="entry name" value="Glycosidases"/>
    <property type="match status" value="2"/>
</dbReference>
<keyword evidence="9" id="KW-0326">Glycosidase</keyword>
<dbReference type="AlphaFoldDB" id="A0A059IZY0"/>
<evidence type="ECO:0000256" key="3">
    <source>
        <dbReference type="ARBA" id="ARBA00008773"/>
    </source>
</evidence>
<keyword evidence="8" id="KW-0378">Hydrolase</keyword>
<keyword evidence="6" id="KW-0964">Secreted</keyword>
<dbReference type="InterPro" id="IPR017853">
    <property type="entry name" value="GH"/>
</dbReference>
<evidence type="ECO:0000256" key="6">
    <source>
        <dbReference type="ARBA" id="ARBA00022525"/>
    </source>
</evidence>
<feature type="chain" id="PRO_5001578948" description="Probable beta-glucosidase btgE" evidence="16">
    <location>
        <begin position="19"/>
        <end position="522"/>
    </location>
</feature>
<evidence type="ECO:0000256" key="10">
    <source>
        <dbReference type="ARBA" id="ARBA00024983"/>
    </source>
</evidence>
<dbReference type="EMBL" id="AOKY01000696">
    <property type="protein sequence ID" value="KDB20797.1"/>
    <property type="molecule type" value="Genomic_DNA"/>
</dbReference>
<dbReference type="SUPFAM" id="SSF51445">
    <property type="entry name" value="(Trans)glycosidases"/>
    <property type="match status" value="1"/>
</dbReference>
<evidence type="ECO:0000256" key="13">
    <source>
        <dbReference type="ARBA" id="ARBA00041516"/>
    </source>
</evidence>
<feature type="region of interest" description="Disordered" evidence="15">
    <location>
        <begin position="132"/>
        <end position="159"/>
    </location>
</feature>
<gene>
    <name evidence="17" type="ORF">H109_07270</name>
</gene>
<feature type="signal peptide" evidence="16">
    <location>
        <begin position="1"/>
        <end position="18"/>
    </location>
</feature>
<comment type="catalytic activity">
    <reaction evidence="1">
        <text>Hydrolysis of terminal, non-reducing beta-D-glucosyl residues with release of beta-D-glucose.</text>
        <dbReference type="EC" id="3.2.1.21"/>
    </reaction>
</comment>
<dbReference type="GO" id="GO:0042973">
    <property type="term" value="F:glucan endo-1,3-beta-D-glucosidase activity"/>
    <property type="evidence" value="ECO:0007669"/>
    <property type="project" value="TreeGrafter"/>
</dbReference>
<reference evidence="17 18" key="1">
    <citation type="submission" date="2014-02" db="EMBL/GenBank/DDBJ databases">
        <title>The Genome Sequence of Trichophyton interdigitale MR816.</title>
        <authorList>
            <consortium name="The Broad Institute Genomics Platform"/>
            <person name="Cuomo C.A."/>
            <person name="White T.C."/>
            <person name="Graser Y."/>
            <person name="Martinez-Rossi N."/>
            <person name="Heitman J."/>
            <person name="Young S.K."/>
            <person name="Zeng Q."/>
            <person name="Gargeya S."/>
            <person name="Abouelleil A."/>
            <person name="Alvarado L."/>
            <person name="Chapman S.B."/>
            <person name="Gainer-Dewar J."/>
            <person name="Goldberg J."/>
            <person name="Griggs A."/>
            <person name="Gujja S."/>
            <person name="Hansen M."/>
            <person name="Howarth C."/>
            <person name="Imamovic A."/>
            <person name="Larimer J."/>
            <person name="Martinez D."/>
            <person name="Murphy C."/>
            <person name="Pearson M.D."/>
            <person name="Persinoti G."/>
            <person name="Poon T."/>
            <person name="Priest M."/>
            <person name="Roberts A.D."/>
            <person name="Saif S."/>
            <person name="Shea T.D."/>
            <person name="Sykes S.N."/>
            <person name="Wortman J."/>
            <person name="Nusbaum C."/>
            <person name="Birren B."/>
        </authorList>
    </citation>
    <scope>NUCLEOTIDE SEQUENCE [LARGE SCALE GENOMIC DNA]</scope>
    <source>
        <strain evidence="17 18">MR816</strain>
    </source>
</reference>
<dbReference type="PANTHER" id="PTHR16631:SF24">
    <property type="entry name" value="FAMILY 17 GLUCOSIDASE SCW11-RELATED"/>
    <property type="match status" value="1"/>
</dbReference>
<dbReference type="GO" id="GO:0005576">
    <property type="term" value="C:extracellular region"/>
    <property type="evidence" value="ECO:0007669"/>
    <property type="project" value="TreeGrafter"/>
</dbReference>
<evidence type="ECO:0000256" key="15">
    <source>
        <dbReference type="SAM" id="MobiDB-lite"/>
    </source>
</evidence>
<comment type="subcellular location">
    <subcellularLocation>
        <location evidence="2">Secreted</location>
        <location evidence="2">Cell wall</location>
    </subcellularLocation>
</comment>
<evidence type="ECO:0000256" key="16">
    <source>
        <dbReference type="SAM" id="SignalP"/>
    </source>
</evidence>
<evidence type="ECO:0000256" key="1">
    <source>
        <dbReference type="ARBA" id="ARBA00000448"/>
    </source>
</evidence>
<dbReference type="GO" id="GO:0009277">
    <property type="term" value="C:fungal-type cell wall"/>
    <property type="evidence" value="ECO:0007669"/>
    <property type="project" value="TreeGrafter"/>
</dbReference>
<evidence type="ECO:0000256" key="12">
    <source>
        <dbReference type="ARBA" id="ARBA00041495"/>
    </source>
</evidence>
<dbReference type="Proteomes" id="UP000024533">
    <property type="component" value="Unassembled WGS sequence"/>
</dbReference>
<dbReference type="HOGENOM" id="CLU_027285_2_0_1"/>
<feature type="compositionally biased region" description="Pro residues" evidence="15">
    <location>
        <begin position="227"/>
        <end position="243"/>
    </location>
</feature>
<evidence type="ECO:0000256" key="2">
    <source>
        <dbReference type="ARBA" id="ARBA00004191"/>
    </source>
</evidence>
<evidence type="ECO:0000256" key="11">
    <source>
        <dbReference type="ARBA" id="ARBA00039284"/>
    </source>
</evidence>
<evidence type="ECO:0000256" key="4">
    <source>
        <dbReference type="ARBA" id="ARBA00012744"/>
    </source>
</evidence>
<sequence length="522" mass="53886">MKSSLFVAAAGLLGSAVASPHAHGHGKYHRRAVPNPLETCFCETKVVSFYGPATLVFPKPTPTPTPIDTTTTVLSTSYTTVTVNTTVPAPSPAPSSSETPHLPTAIITVYPTPGTYTIPPTTYTVPTSATVCPPSSAPTGSVTSSVPSCSSPTTIPPGTYTQPGMVVTVTITKQTITCPAPTNTHPAPTNTPPAPTNTHPAPTNTHPAPPPPPPPTTNPAPTTAQPSQPPQAPTSKAPEPPKTPTSSEAPAPKPSGGLGGGKTGGMTYSPYSNSGQCKDAGTVMKDISVIKAAGFNTVRLYATDCDGLKNVGDACKAHGVKMVIGVFISETGVGGAGKQVTDITSWGEWDLVTLIVVGNEAIQSGRTDAGALAGFIVSAKSSFKAAGYNGMVTTTETVNVWQASGSTLCSAIDVLGANIHCFFNPDVTADKCGSFVRGQIELLSKICPGKQVFNLETGWPTQGSPNNLAVPGISQQKQAIESLVKEVGPESIFFSFLDDSWKDPGQYGVEQHWGCIDVFKSM</sequence>
<dbReference type="InterPro" id="IPR050732">
    <property type="entry name" value="Beta-glucan_modifiers"/>
</dbReference>
<dbReference type="EC" id="3.2.1.21" evidence="4"/>
<comment type="similarity">
    <text evidence="3">Belongs to the glycosyl hydrolase 17 family.</text>
</comment>
<feature type="compositionally biased region" description="Low complexity" evidence="15">
    <location>
        <begin position="196"/>
        <end position="206"/>
    </location>
</feature>
<comment type="caution">
    <text evidence="17">The sequence shown here is derived from an EMBL/GenBank/DDBJ whole genome shotgun (WGS) entry which is preliminary data.</text>
</comment>
<feature type="compositionally biased region" description="Low complexity" evidence="15">
    <location>
        <begin position="177"/>
        <end position="188"/>
    </location>
</feature>
<proteinExistence type="inferred from homology"/>
<protein>
    <recommendedName>
        <fullName evidence="11">Probable beta-glucosidase btgE</fullName>
        <ecNumber evidence="4">3.2.1.21</ecNumber>
    </recommendedName>
    <alternativeName>
        <fullName evidence="12">Beta-D-glucoside glucohydrolase btgE</fullName>
    </alternativeName>
    <alternativeName>
        <fullName evidence="14">Cellobiase btgE</fullName>
    </alternativeName>
    <alternativeName>
        <fullName evidence="13">Gentiobiase btgE</fullName>
    </alternativeName>
</protein>
<dbReference type="STRING" id="1215338.A0A059IZY0"/>
<dbReference type="GO" id="GO:0071555">
    <property type="term" value="P:cell wall organization"/>
    <property type="evidence" value="ECO:0007669"/>
    <property type="project" value="TreeGrafter"/>
</dbReference>
<keyword evidence="5" id="KW-0134">Cell wall</keyword>
<evidence type="ECO:0000256" key="14">
    <source>
        <dbReference type="ARBA" id="ARBA00042762"/>
    </source>
</evidence>
<dbReference type="GO" id="GO:0009986">
    <property type="term" value="C:cell surface"/>
    <property type="evidence" value="ECO:0007669"/>
    <property type="project" value="TreeGrafter"/>
</dbReference>
<dbReference type="OMA" id="VVCPYAT"/>
<dbReference type="OrthoDB" id="4082933at2759"/>
<evidence type="ECO:0000256" key="8">
    <source>
        <dbReference type="ARBA" id="ARBA00022801"/>
    </source>
</evidence>
<evidence type="ECO:0000256" key="7">
    <source>
        <dbReference type="ARBA" id="ARBA00022729"/>
    </source>
</evidence>